<feature type="region of interest" description="Disordered" evidence="1">
    <location>
        <begin position="17"/>
        <end position="53"/>
    </location>
</feature>
<evidence type="ECO:0000256" key="1">
    <source>
        <dbReference type="SAM" id="MobiDB-lite"/>
    </source>
</evidence>
<reference evidence="3" key="1">
    <citation type="submission" date="2019-10" db="EMBL/GenBank/DDBJ databases">
        <title>Lacipirellula parvula gen. nov., sp. nov., representing a lineage of planctomycetes widespread in freshwater anoxic habitats, and description of the family Lacipirellulaceae.</title>
        <authorList>
            <person name="Dedysh S.N."/>
            <person name="Kulichevskaya I.S."/>
            <person name="Beletsky A.V."/>
            <person name="Rakitin A.L."/>
            <person name="Mardanov A.V."/>
            <person name="Ivanova A.A."/>
            <person name="Saltykova V.X."/>
            <person name="Rijpstra W.I.C."/>
            <person name="Sinninghe Damste J.S."/>
            <person name="Ravin N.V."/>
        </authorList>
    </citation>
    <scope>NUCLEOTIDE SEQUENCE [LARGE SCALE GENOMIC DNA]</scope>
    <source>
        <strain evidence="3">PX69</strain>
    </source>
</reference>
<dbReference type="AlphaFoldDB" id="A0A5K7XK08"/>
<proteinExistence type="predicted"/>
<name>A0A5K7XK08_9BACT</name>
<keyword evidence="3" id="KW-1185">Reference proteome</keyword>
<organism evidence="2 3">
    <name type="scientific">Lacipirellula parvula</name>
    <dbReference type="NCBI Taxonomy" id="2650471"/>
    <lineage>
        <taxon>Bacteria</taxon>
        <taxon>Pseudomonadati</taxon>
        <taxon>Planctomycetota</taxon>
        <taxon>Planctomycetia</taxon>
        <taxon>Pirellulales</taxon>
        <taxon>Lacipirellulaceae</taxon>
        <taxon>Lacipirellula</taxon>
    </lineage>
</organism>
<dbReference type="KEGG" id="lpav:PLANPX_5063"/>
<dbReference type="EMBL" id="AP021861">
    <property type="protein sequence ID" value="BBO35451.1"/>
    <property type="molecule type" value="Genomic_DNA"/>
</dbReference>
<sequence length="53" mass="6305">MPLRCRFVRQFKIFFGPNRSYPQPARGEPQRRSRRDIDDIKHRQSSSYASPPA</sequence>
<accession>A0A5K7XK08</accession>
<feature type="compositionally biased region" description="Basic and acidic residues" evidence="1">
    <location>
        <begin position="28"/>
        <end position="42"/>
    </location>
</feature>
<protein>
    <submittedName>
        <fullName evidence="2">Uncharacterized protein</fullName>
    </submittedName>
</protein>
<gene>
    <name evidence="2" type="ORF">PLANPX_5063</name>
</gene>
<evidence type="ECO:0000313" key="2">
    <source>
        <dbReference type="EMBL" id="BBO35451.1"/>
    </source>
</evidence>
<evidence type="ECO:0000313" key="3">
    <source>
        <dbReference type="Proteomes" id="UP000326837"/>
    </source>
</evidence>
<dbReference type="Proteomes" id="UP000326837">
    <property type="component" value="Chromosome"/>
</dbReference>